<keyword evidence="13 14" id="KW-0464">Manganese</keyword>
<dbReference type="InterPro" id="IPR024567">
    <property type="entry name" value="RNase_HII/HIII_dom"/>
</dbReference>
<dbReference type="NCBIfam" id="NF000595">
    <property type="entry name" value="PRK00015.1-3"/>
    <property type="match status" value="1"/>
</dbReference>
<keyword evidence="8 14" id="KW-0963">Cytoplasm</keyword>
<evidence type="ECO:0000256" key="7">
    <source>
        <dbReference type="ARBA" id="ARBA00019179"/>
    </source>
</evidence>
<dbReference type="Gene3D" id="3.30.420.10">
    <property type="entry name" value="Ribonuclease H-like superfamily/Ribonuclease H"/>
    <property type="match status" value="1"/>
</dbReference>
<accession>A0ABS2QGL0</accession>
<comment type="catalytic activity">
    <reaction evidence="1 14 15 16">
        <text>Endonucleolytic cleavage to 5'-phosphomonoester.</text>
        <dbReference type="EC" id="3.1.26.4"/>
    </reaction>
</comment>
<dbReference type="CDD" id="cd07182">
    <property type="entry name" value="RNase_HII_bacteria_HII_like"/>
    <property type="match status" value="1"/>
</dbReference>
<keyword evidence="11 14" id="KW-0255">Endonuclease</keyword>
<evidence type="ECO:0000313" key="19">
    <source>
        <dbReference type="Proteomes" id="UP000823486"/>
    </source>
</evidence>
<proteinExistence type="inferred from homology"/>
<evidence type="ECO:0000256" key="2">
    <source>
        <dbReference type="ARBA" id="ARBA00001946"/>
    </source>
</evidence>
<comment type="caution">
    <text evidence="18">The sequence shown here is derived from an EMBL/GenBank/DDBJ whole genome shotgun (WGS) entry which is preliminary data.</text>
</comment>
<dbReference type="Proteomes" id="UP000823486">
    <property type="component" value="Unassembled WGS sequence"/>
</dbReference>
<dbReference type="Pfam" id="PF01351">
    <property type="entry name" value="RNase_HII"/>
    <property type="match status" value="1"/>
</dbReference>
<feature type="binding site" evidence="14 15">
    <location>
        <position position="79"/>
    </location>
    <ligand>
        <name>a divalent metal cation</name>
        <dbReference type="ChEBI" id="CHEBI:60240"/>
    </ligand>
</feature>
<keyword evidence="9 14" id="KW-0540">Nuclease</keyword>
<organism evidence="18 19">
    <name type="scientific">Peribacillus deserti</name>
    <dbReference type="NCBI Taxonomy" id="673318"/>
    <lineage>
        <taxon>Bacteria</taxon>
        <taxon>Bacillati</taxon>
        <taxon>Bacillota</taxon>
        <taxon>Bacilli</taxon>
        <taxon>Bacillales</taxon>
        <taxon>Bacillaceae</taxon>
        <taxon>Peribacillus</taxon>
    </lineage>
</organism>
<evidence type="ECO:0000256" key="8">
    <source>
        <dbReference type="ARBA" id="ARBA00022490"/>
    </source>
</evidence>
<dbReference type="InterPro" id="IPR012337">
    <property type="entry name" value="RNaseH-like_sf"/>
</dbReference>
<evidence type="ECO:0000256" key="12">
    <source>
        <dbReference type="ARBA" id="ARBA00022801"/>
    </source>
</evidence>
<evidence type="ECO:0000259" key="17">
    <source>
        <dbReference type="PROSITE" id="PS51975"/>
    </source>
</evidence>
<keyword evidence="19" id="KW-1185">Reference proteome</keyword>
<evidence type="ECO:0000256" key="15">
    <source>
        <dbReference type="PROSITE-ProRule" id="PRU01319"/>
    </source>
</evidence>
<dbReference type="NCBIfam" id="NF000594">
    <property type="entry name" value="PRK00015.1-1"/>
    <property type="match status" value="1"/>
</dbReference>
<evidence type="ECO:0000256" key="11">
    <source>
        <dbReference type="ARBA" id="ARBA00022759"/>
    </source>
</evidence>
<evidence type="ECO:0000256" key="6">
    <source>
        <dbReference type="ARBA" id="ARBA00012180"/>
    </source>
</evidence>
<comment type="similarity">
    <text evidence="5 14 16">Belongs to the RNase HII family.</text>
</comment>
<evidence type="ECO:0000256" key="9">
    <source>
        <dbReference type="ARBA" id="ARBA00022722"/>
    </source>
</evidence>
<dbReference type="InterPro" id="IPR036397">
    <property type="entry name" value="RNaseH_sf"/>
</dbReference>
<evidence type="ECO:0000256" key="5">
    <source>
        <dbReference type="ARBA" id="ARBA00007383"/>
    </source>
</evidence>
<sequence length="259" mass="28492">MISRLTTSDVAEKLKAISNIEDPFLLTCMEDDRKGIVNLAVKKRRELEKDLAAREKFNEMSIYENRLRKEGFSLIAGIDEVGRGPLAGPVVAASVILPEGFFLKGLNDSKQIPKNKLEAFAEYIKSKAVAIGIGVIDSAEIDEINIYQAAKKAMNISVARLSVNPDYLLIDAMKLSAPYPQESIIKGDSASISIAAASIIAKVARDRMMIEFGIQFPQYKFEKNAGYGTPEHLAALKECGPSPLHRKSFAPVKEYITVK</sequence>
<dbReference type="InterPro" id="IPR001352">
    <property type="entry name" value="RNase_HII/HIII"/>
</dbReference>
<feature type="binding site" evidence="14 15">
    <location>
        <position position="171"/>
    </location>
    <ligand>
        <name>a divalent metal cation</name>
        <dbReference type="ChEBI" id="CHEBI:60240"/>
    </ligand>
</feature>
<evidence type="ECO:0000256" key="14">
    <source>
        <dbReference type="HAMAP-Rule" id="MF_00052"/>
    </source>
</evidence>
<keyword evidence="10 14" id="KW-0479">Metal-binding</keyword>
<reference evidence="18 19" key="1">
    <citation type="submission" date="2021-01" db="EMBL/GenBank/DDBJ databases">
        <title>Genomic Encyclopedia of Type Strains, Phase IV (KMG-IV): sequencing the most valuable type-strain genomes for metagenomic binning, comparative biology and taxonomic classification.</title>
        <authorList>
            <person name="Goeker M."/>
        </authorList>
    </citation>
    <scope>NUCLEOTIDE SEQUENCE [LARGE SCALE GENOMIC DNA]</scope>
    <source>
        <strain evidence="18 19">DSM 105482</strain>
    </source>
</reference>
<dbReference type="EMBL" id="JAFBFI010000006">
    <property type="protein sequence ID" value="MBM7692287.1"/>
    <property type="molecule type" value="Genomic_DNA"/>
</dbReference>
<feature type="domain" description="RNase H type-2" evidence="17">
    <location>
        <begin position="73"/>
        <end position="259"/>
    </location>
</feature>
<dbReference type="EC" id="3.1.26.4" evidence="6 14"/>
<dbReference type="PANTHER" id="PTHR10954:SF18">
    <property type="entry name" value="RIBONUCLEASE HII"/>
    <property type="match status" value="1"/>
</dbReference>
<evidence type="ECO:0000256" key="3">
    <source>
        <dbReference type="ARBA" id="ARBA00004065"/>
    </source>
</evidence>
<name>A0ABS2QGL0_9BACI</name>
<protein>
    <recommendedName>
        <fullName evidence="7 14">Ribonuclease HII</fullName>
        <shortName evidence="14">RNase HII</shortName>
        <ecNumber evidence="6 14">3.1.26.4</ecNumber>
    </recommendedName>
</protein>
<dbReference type="GO" id="GO:0004523">
    <property type="term" value="F:RNA-DNA hybrid ribonuclease activity"/>
    <property type="evidence" value="ECO:0007669"/>
    <property type="project" value="UniProtKB-EC"/>
</dbReference>
<gene>
    <name evidence="14" type="primary">rnhB</name>
    <name evidence="18" type="ORF">JOC77_001717</name>
</gene>
<evidence type="ECO:0000256" key="1">
    <source>
        <dbReference type="ARBA" id="ARBA00000077"/>
    </source>
</evidence>
<evidence type="ECO:0000313" key="18">
    <source>
        <dbReference type="EMBL" id="MBM7692287.1"/>
    </source>
</evidence>
<dbReference type="InterPro" id="IPR022898">
    <property type="entry name" value="RNase_HII"/>
</dbReference>
<dbReference type="HAMAP" id="MF_00052_B">
    <property type="entry name" value="RNase_HII_B"/>
    <property type="match status" value="1"/>
</dbReference>
<comment type="subcellular location">
    <subcellularLocation>
        <location evidence="4 14">Cytoplasm</location>
    </subcellularLocation>
</comment>
<evidence type="ECO:0000256" key="16">
    <source>
        <dbReference type="RuleBase" id="RU003515"/>
    </source>
</evidence>
<comment type="cofactor">
    <cofactor evidence="2">
        <name>Mg(2+)</name>
        <dbReference type="ChEBI" id="CHEBI:18420"/>
    </cofactor>
</comment>
<evidence type="ECO:0000256" key="13">
    <source>
        <dbReference type="ARBA" id="ARBA00023211"/>
    </source>
</evidence>
<feature type="binding site" evidence="14 15">
    <location>
        <position position="80"/>
    </location>
    <ligand>
        <name>a divalent metal cation</name>
        <dbReference type="ChEBI" id="CHEBI:60240"/>
    </ligand>
</feature>
<dbReference type="SUPFAM" id="SSF53098">
    <property type="entry name" value="Ribonuclease H-like"/>
    <property type="match status" value="1"/>
</dbReference>
<keyword evidence="12 14" id="KW-0378">Hydrolase</keyword>
<evidence type="ECO:0000256" key="10">
    <source>
        <dbReference type="ARBA" id="ARBA00022723"/>
    </source>
</evidence>
<dbReference type="PANTHER" id="PTHR10954">
    <property type="entry name" value="RIBONUCLEASE H2 SUBUNIT A"/>
    <property type="match status" value="1"/>
</dbReference>
<comment type="function">
    <text evidence="3 14 16">Endonuclease that specifically degrades the RNA of RNA-DNA hybrids.</text>
</comment>
<comment type="cofactor">
    <cofactor evidence="14 15">
        <name>Mn(2+)</name>
        <dbReference type="ChEBI" id="CHEBI:29035"/>
    </cofactor>
    <cofactor evidence="14 15">
        <name>Mg(2+)</name>
        <dbReference type="ChEBI" id="CHEBI:18420"/>
    </cofactor>
    <text evidence="14 15">Manganese or magnesium. Binds 1 divalent metal ion per monomer in the absence of substrate. May bind a second metal ion after substrate binding.</text>
</comment>
<dbReference type="PROSITE" id="PS51975">
    <property type="entry name" value="RNASE_H_2"/>
    <property type="match status" value="1"/>
</dbReference>
<evidence type="ECO:0000256" key="4">
    <source>
        <dbReference type="ARBA" id="ARBA00004496"/>
    </source>
</evidence>